<feature type="transmembrane region" description="Helical" evidence="1">
    <location>
        <begin position="118"/>
        <end position="136"/>
    </location>
</feature>
<dbReference type="InterPro" id="IPR002798">
    <property type="entry name" value="SpoIIM-like"/>
</dbReference>
<keyword evidence="1" id="KW-0472">Membrane</keyword>
<feature type="non-terminal residue" evidence="3">
    <location>
        <position position="235"/>
    </location>
</feature>
<reference evidence="3" key="1">
    <citation type="submission" date="2018-06" db="EMBL/GenBank/DDBJ databases">
        <authorList>
            <person name="Zhirakovskaya E."/>
        </authorList>
    </citation>
    <scope>NUCLEOTIDE SEQUENCE</scope>
</reference>
<evidence type="ECO:0000259" key="2">
    <source>
        <dbReference type="PROSITE" id="PS51900"/>
    </source>
</evidence>
<keyword evidence="1" id="KW-1133">Transmembrane helix</keyword>
<gene>
    <name evidence="3" type="ORF">MNBD_ALPHA05-530</name>
</gene>
<dbReference type="EMBL" id="UOEH01000350">
    <property type="protein sequence ID" value="VAW01923.1"/>
    <property type="molecule type" value="Genomic_DNA"/>
</dbReference>
<dbReference type="Pfam" id="PF01944">
    <property type="entry name" value="SpoIIM"/>
    <property type="match status" value="1"/>
</dbReference>
<feature type="domain" description="Core-binding (CB)" evidence="2">
    <location>
        <begin position="1"/>
        <end position="78"/>
    </location>
</feature>
<keyword evidence="1" id="KW-0812">Transmembrane</keyword>
<organism evidence="3">
    <name type="scientific">hydrothermal vent metagenome</name>
    <dbReference type="NCBI Taxonomy" id="652676"/>
    <lineage>
        <taxon>unclassified sequences</taxon>
        <taxon>metagenomes</taxon>
        <taxon>ecological metagenomes</taxon>
    </lineage>
</organism>
<dbReference type="PANTHER" id="PTHR35337:SF1">
    <property type="entry name" value="SLR1478 PROTEIN"/>
    <property type="match status" value="1"/>
</dbReference>
<evidence type="ECO:0000256" key="1">
    <source>
        <dbReference type="SAM" id="Phobius"/>
    </source>
</evidence>
<accession>A0A3B0SD20</accession>
<sequence>MTEENLEDILLRSHRFRKERETDWRQLEELLDRVSSRSAKALSDEEMLALPRAYRSTLSSLSVARAISLDKNVIDYLESLCTRAYYFIYGSRSTLSERIIQFLRHDWPDAVSSIWRETLLAAVITIVAAVVAYTLVLSDADWFFSFIPEAFANGRDPTASTDTLRNTLYHAGDETGLSTFATFLFTHNARIALFAFALGFAFCVPAIFLLAYNGLILGAFIALFASRDLGFEFGG</sequence>
<evidence type="ECO:0000313" key="3">
    <source>
        <dbReference type="EMBL" id="VAW01923.1"/>
    </source>
</evidence>
<dbReference type="InterPro" id="IPR044068">
    <property type="entry name" value="CB"/>
</dbReference>
<protein>
    <submittedName>
        <fullName evidence="3">Transporter</fullName>
    </submittedName>
</protein>
<dbReference type="PANTHER" id="PTHR35337">
    <property type="entry name" value="SLR1478 PROTEIN"/>
    <property type="match status" value="1"/>
</dbReference>
<dbReference type="AlphaFoldDB" id="A0A3B0SD20"/>
<dbReference type="PROSITE" id="PS51900">
    <property type="entry name" value="CB"/>
    <property type="match status" value="1"/>
</dbReference>
<name>A0A3B0SD20_9ZZZZ</name>
<feature type="transmembrane region" description="Helical" evidence="1">
    <location>
        <begin position="191"/>
        <end position="224"/>
    </location>
</feature>
<proteinExistence type="predicted"/>